<proteinExistence type="predicted"/>
<comment type="caution">
    <text evidence="8">The sequence shown here is derived from an EMBL/GenBank/DDBJ whole genome shotgun (WGS) entry which is preliminary data.</text>
</comment>
<feature type="transmembrane region" description="Helical" evidence="7">
    <location>
        <begin position="487"/>
        <end position="506"/>
    </location>
</feature>
<evidence type="ECO:0000256" key="3">
    <source>
        <dbReference type="ARBA" id="ARBA00022692"/>
    </source>
</evidence>
<keyword evidence="9" id="KW-1185">Reference proteome</keyword>
<feature type="transmembrane region" description="Helical" evidence="7">
    <location>
        <begin position="58"/>
        <end position="80"/>
    </location>
</feature>
<evidence type="ECO:0000256" key="5">
    <source>
        <dbReference type="ARBA" id="ARBA00023136"/>
    </source>
</evidence>
<evidence type="ECO:0000256" key="1">
    <source>
        <dbReference type="ARBA" id="ARBA00004141"/>
    </source>
</evidence>
<gene>
    <name evidence="8" type="ORF">GCM10009740_28130</name>
</gene>
<evidence type="ECO:0000256" key="2">
    <source>
        <dbReference type="ARBA" id="ARBA00022448"/>
    </source>
</evidence>
<feature type="region of interest" description="Disordered" evidence="6">
    <location>
        <begin position="1"/>
        <end position="39"/>
    </location>
</feature>
<feature type="transmembrane region" description="Helical" evidence="7">
    <location>
        <begin position="161"/>
        <end position="190"/>
    </location>
</feature>
<evidence type="ECO:0000256" key="4">
    <source>
        <dbReference type="ARBA" id="ARBA00022989"/>
    </source>
</evidence>
<feature type="transmembrane region" description="Helical" evidence="7">
    <location>
        <begin position="338"/>
        <end position="360"/>
    </location>
</feature>
<evidence type="ECO:0000256" key="7">
    <source>
        <dbReference type="SAM" id="Phobius"/>
    </source>
</evidence>
<dbReference type="PANTHER" id="PTHR45649:SF26">
    <property type="entry name" value="OS04G0435100 PROTEIN"/>
    <property type="match status" value="1"/>
</dbReference>
<reference evidence="8 9" key="1">
    <citation type="journal article" date="2019" name="Int. J. Syst. Evol. Microbiol.">
        <title>The Global Catalogue of Microorganisms (GCM) 10K type strain sequencing project: providing services to taxonomists for standard genome sequencing and annotation.</title>
        <authorList>
            <consortium name="The Broad Institute Genomics Platform"/>
            <consortium name="The Broad Institute Genome Sequencing Center for Infectious Disease"/>
            <person name="Wu L."/>
            <person name="Ma J."/>
        </authorList>
    </citation>
    <scope>NUCLEOTIDE SEQUENCE [LARGE SCALE GENOMIC DNA]</scope>
    <source>
        <strain evidence="8 9">JCM 14283</strain>
    </source>
</reference>
<keyword evidence="5 7" id="KW-0472">Membrane</keyword>
<keyword evidence="2" id="KW-0813">Transport</keyword>
<keyword evidence="3 7" id="KW-0812">Transmembrane</keyword>
<organism evidence="8 9">
    <name type="scientific">Terrabacter terrae</name>
    <dbReference type="NCBI Taxonomy" id="318434"/>
    <lineage>
        <taxon>Bacteria</taxon>
        <taxon>Bacillati</taxon>
        <taxon>Actinomycetota</taxon>
        <taxon>Actinomycetes</taxon>
        <taxon>Micrococcales</taxon>
        <taxon>Intrasporangiaceae</taxon>
        <taxon>Terrabacter</taxon>
    </lineage>
</organism>
<dbReference type="EMBL" id="BAAANB010000021">
    <property type="protein sequence ID" value="GAA2035529.1"/>
    <property type="molecule type" value="Genomic_DNA"/>
</dbReference>
<feature type="transmembrane region" description="Helical" evidence="7">
    <location>
        <begin position="136"/>
        <end position="155"/>
    </location>
</feature>
<evidence type="ECO:0000313" key="9">
    <source>
        <dbReference type="Proteomes" id="UP001501285"/>
    </source>
</evidence>
<dbReference type="Proteomes" id="UP001501285">
    <property type="component" value="Unassembled WGS sequence"/>
</dbReference>
<feature type="transmembrane region" description="Helical" evidence="7">
    <location>
        <begin position="393"/>
        <end position="410"/>
    </location>
</feature>
<dbReference type="PIRSF" id="PIRSF006060">
    <property type="entry name" value="AA_transporter"/>
    <property type="match status" value="1"/>
</dbReference>
<dbReference type="PANTHER" id="PTHR45649">
    <property type="entry name" value="AMINO-ACID PERMEASE BAT1"/>
    <property type="match status" value="1"/>
</dbReference>
<protein>
    <submittedName>
        <fullName evidence="8">Amino acid permease</fullName>
    </submittedName>
</protein>
<feature type="transmembrane region" description="Helical" evidence="7">
    <location>
        <begin position="289"/>
        <end position="311"/>
    </location>
</feature>
<dbReference type="RefSeq" id="WP_343992383.1">
    <property type="nucleotide sequence ID" value="NZ_BAAANB010000021.1"/>
</dbReference>
<accession>A0ABN2UGW2</accession>
<feature type="transmembrane region" description="Helical" evidence="7">
    <location>
        <begin position="457"/>
        <end position="475"/>
    </location>
</feature>
<feature type="transmembrane region" description="Helical" evidence="7">
    <location>
        <begin position="247"/>
        <end position="268"/>
    </location>
</feature>
<dbReference type="Gene3D" id="1.20.1740.10">
    <property type="entry name" value="Amino acid/polyamine transporter I"/>
    <property type="match status" value="1"/>
</dbReference>
<dbReference type="InterPro" id="IPR002293">
    <property type="entry name" value="AA/rel_permease1"/>
</dbReference>
<feature type="compositionally biased region" description="Pro residues" evidence="6">
    <location>
        <begin position="1"/>
        <end position="11"/>
    </location>
</feature>
<sequence>MSVPPSPPADPPLDASARAVQPDADPALAGSSGSSDDDEGMLASLGYKQELHRGMSGFSNFAVSFSIISILAGCITSYAIAMNAGGPIAISIGWPLVGAFVLCVAMAMAEVCSVYPTAGGLYFWAGRLARRNQRVWAWYVGWFNFLGEVAVTAAIDYGAAVTWMALLSLVFGLQVTAGTTFVAFLVIIALHGLLNTFGVNLVKLLSNVSAWWHLVGVAVIVGILVVVPDKHQDLSWTFTHFENRTGWGTPFYAFLLGLLMAQYTYTGFDASAHVAEETKNASTEAPKGIVRSVWVSILAGWVLLVAVTAAIQSYDGALGTDIGLPPAQIFIDAAGRSLGIFLLFICAVAQFFCGMASVTANSRMSYAFSRDNALPGSRWWSQVNPRTGTPTNSIWLCVACSVVLTTPALVSTTAYLAVTSIAVIGLYIAYVVPVFLRRTNPDFRPGRWNLGRWSAPIGWVSVAWVAFIVVLFMLPPANPITVETFNYAPIAVGVVLVFSTVTWFVGGRRHFMRDVPRGHDTLPAAEILG</sequence>
<comment type="subcellular location">
    <subcellularLocation>
        <location evidence="1">Membrane</location>
        <topology evidence="1">Multi-pass membrane protein</topology>
    </subcellularLocation>
</comment>
<evidence type="ECO:0000256" key="6">
    <source>
        <dbReference type="SAM" id="MobiDB-lite"/>
    </source>
</evidence>
<keyword evidence="4 7" id="KW-1133">Transmembrane helix</keyword>
<evidence type="ECO:0000313" key="8">
    <source>
        <dbReference type="EMBL" id="GAA2035529.1"/>
    </source>
</evidence>
<dbReference type="Pfam" id="PF13520">
    <property type="entry name" value="AA_permease_2"/>
    <property type="match status" value="1"/>
</dbReference>
<feature type="transmembrane region" description="Helical" evidence="7">
    <location>
        <begin position="210"/>
        <end position="227"/>
    </location>
</feature>
<feature type="transmembrane region" description="Helical" evidence="7">
    <location>
        <begin position="92"/>
        <end position="124"/>
    </location>
</feature>
<name>A0ABN2UGW2_9MICO</name>
<feature type="compositionally biased region" description="Low complexity" evidence="6">
    <location>
        <begin position="12"/>
        <end position="34"/>
    </location>
</feature>
<feature type="transmembrane region" description="Helical" evidence="7">
    <location>
        <begin position="416"/>
        <end position="436"/>
    </location>
</feature>